<dbReference type="InterPro" id="IPR032482">
    <property type="entry name" value="DUF5054"/>
</dbReference>
<dbReference type="EMBL" id="JBAMIC010000018">
    <property type="protein sequence ID" value="KAK7094937.1"/>
    <property type="molecule type" value="Genomic_DNA"/>
</dbReference>
<keyword evidence="1" id="KW-0732">Signal</keyword>
<dbReference type="InterPro" id="IPR011330">
    <property type="entry name" value="Glyco_hydro/deAcase_b/a-brl"/>
</dbReference>
<gene>
    <name evidence="2" type="ORF">V1264_006415</name>
</gene>
<feature type="chain" id="PRO_5042922642" description="Glycoside hydrolase family 38 N-terminal domain-containing protein" evidence="1">
    <location>
        <begin position="20"/>
        <end position="756"/>
    </location>
</feature>
<dbReference type="AlphaFoldDB" id="A0AAN9G4U9"/>
<evidence type="ECO:0000256" key="1">
    <source>
        <dbReference type="SAM" id="SignalP"/>
    </source>
</evidence>
<organism evidence="2 3">
    <name type="scientific">Littorina saxatilis</name>
    <dbReference type="NCBI Taxonomy" id="31220"/>
    <lineage>
        <taxon>Eukaryota</taxon>
        <taxon>Metazoa</taxon>
        <taxon>Spiralia</taxon>
        <taxon>Lophotrochozoa</taxon>
        <taxon>Mollusca</taxon>
        <taxon>Gastropoda</taxon>
        <taxon>Caenogastropoda</taxon>
        <taxon>Littorinimorpha</taxon>
        <taxon>Littorinoidea</taxon>
        <taxon>Littorinidae</taxon>
        <taxon>Littorina</taxon>
    </lineage>
</organism>
<proteinExistence type="predicted"/>
<comment type="caution">
    <text evidence="2">The sequence shown here is derived from an EMBL/GenBank/DDBJ whole genome shotgun (WGS) entry which is preliminary data.</text>
</comment>
<dbReference type="SUPFAM" id="SSF88713">
    <property type="entry name" value="Glycoside hydrolase/deacetylase"/>
    <property type="match status" value="1"/>
</dbReference>
<protein>
    <recommendedName>
        <fullName evidence="4">Glycoside hydrolase family 38 N-terminal domain-containing protein</fullName>
    </recommendedName>
</protein>
<reference evidence="2 3" key="1">
    <citation type="submission" date="2024-02" db="EMBL/GenBank/DDBJ databases">
        <title>Chromosome-scale genome assembly of the rough periwinkle Littorina saxatilis.</title>
        <authorList>
            <person name="De Jode A."/>
            <person name="Faria R."/>
            <person name="Formenti G."/>
            <person name="Sims Y."/>
            <person name="Smith T.P."/>
            <person name="Tracey A."/>
            <person name="Wood J.M.D."/>
            <person name="Zagrodzka Z.B."/>
            <person name="Johannesson K."/>
            <person name="Butlin R.K."/>
            <person name="Leder E.H."/>
        </authorList>
    </citation>
    <scope>NUCLEOTIDE SEQUENCE [LARGE SCALE GENOMIC DNA]</scope>
    <source>
        <strain evidence="2">Snail1</strain>
        <tissue evidence="2">Muscle</tissue>
    </source>
</reference>
<name>A0AAN9G4U9_9CAEN</name>
<dbReference type="Proteomes" id="UP001374579">
    <property type="component" value="Unassembled WGS sequence"/>
</dbReference>
<sequence length="756" mass="85847">MRLFVISLCVLLIVFCGTAKTDKKRTNDYMNEPFEDDEIQKVHLVFMNHLDVGYDGVGVTGYAVNVINTYFRSYFPRAIAVADELRTLGYEERFIYTTHPWLLDLYTNCPNWILASGSLKCPNSTELASLEKAIRQGDITWHAAPMNMQYEMYFTHLLDVSLNISSRLDQRYDITRTHPVLSLRDVPGLTKAVIPILQKHNIAGVSVGINSAAAFPAVPPYPFLWKLDEEDTTGVVAFWHNKGYPSGPGLTPATPGGLSRHDCHIPQRISQFPEALCFAFRQDNQGPPLNYTEVLNNFEVARGQFLNAKVQASTLDNFVGGLLAAKPTLPVSSQEIGDPWILGVSSDPLKTIRYRAFGRALDACFESGNCSSDDPRIINMVRYLTKIPEHTWGLIRISEKDTNYSNADFRKKRAAGDYSNWETSWKEQRQFLDLSYSALKDHPLADQIQHEWGLTLVKKPNLTDYHEVAPFQTFTCGDGTVLQFDSEGALQKMFEPYNKISWADPTHPIAQIMYTTYNETAYLDSARAEEHHQRHPRSEKLPQSHYPYPTTEWPMKLQHLYSKPLASTCDFWLQLTPQDQEAVTSYGCPELFYVHIAVRPKAQNIDPGLDMEVQWHGKLPTRYTESISMHVKPIMPVAGTWHLSKLGQMIQPEEVVTNGSHYIHAVDRSVCLMTKEMSGLEFLTPDVAHVMLGTDARPGLGPFPQPYGPLKGPVNQMGFNLFNNLWKTNYIFWYPFNDVEDEGSFKARFTLNFVTM</sequence>
<feature type="signal peptide" evidence="1">
    <location>
        <begin position="1"/>
        <end position="19"/>
    </location>
</feature>
<accession>A0AAN9G4U9</accession>
<dbReference type="GO" id="GO:0005975">
    <property type="term" value="P:carbohydrate metabolic process"/>
    <property type="evidence" value="ECO:0007669"/>
    <property type="project" value="InterPro"/>
</dbReference>
<keyword evidence="3" id="KW-1185">Reference proteome</keyword>
<evidence type="ECO:0000313" key="3">
    <source>
        <dbReference type="Proteomes" id="UP001374579"/>
    </source>
</evidence>
<evidence type="ECO:0000313" key="2">
    <source>
        <dbReference type="EMBL" id="KAK7094937.1"/>
    </source>
</evidence>
<evidence type="ECO:0008006" key="4">
    <source>
        <dbReference type="Google" id="ProtNLM"/>
    </source>
</evidence>
<dbReference type="Pfam" id="PF16477">
    <property type="entry name" value="DUF5054"/>
    <property type="match status" value="1"/>
</dbReference>